<evidence type="ECO:0000256" key="6">
    <source>
        <dbReference type="ARBA" id="ARBA00022598"/>
    </source>
</evidence>
<keyword evidence="9" id="KW-0648">Protein biosynthesis</keyword>
<keyword evidence="10 13" id="KW-0030">Aminoacyl-tRNA synthetase</keyword>
<evidence type="ECO:0000256" key="3">
    <source>
        <dbReference type="ARBA" id="ARBA00013166"/>
    </source>
</evidence>
<keyword evidence="6" id="KW-0436">Ligase</keyword>
<dbReference type="InterPro" id="IPR008925">
    <property type="entry name" value="aa_tRNA-synth_I_cd-bd_sf"/>
</dbReference>
<evidence type="ECO:0000256" key="12">
    <source>
        <dbReference type="ARBA" id="ARBA00048573"/>
    </source>
</evidence>
<dbReference type="InterPro" id="IPR002904">
    <property type="entry name" value="Lys-tRNA-ligase"/>
</dbReference>
<dbReference type="EMBL" id="KC292026">
    <property type="protein sequence ID" value="AGM11494.1"/>
    <property type="molecule type" value="Genomic_DNA"/>
</dbReference>
<evidence type="ECO:0000256" key="8">
    <source>
        <dbReference type="ARBA" id="ARBA00022840"/>
    </source>
</evidence>
<dbReference type="SUPFAM" id="SSF48163">
    <property type="entry name" value="An anticodon-binding domain of class I aminoacyl-tRNA synthetases"/>
    <property type="match status" value="1"/>
</dbReference>
<dbReference type="Proteomes" id="UP000202786">
    <property type="component" value="Segment"/>
</dbReference>
<evidence type="ECO:0000256" key="4">
    <source>
        <dbReference type="ARBA" id="ARBA00015745"/>
    </source>
</evidence>
<dbReference type="PANTHER" id="PTHR37940:SF1">
    <property type="entry name" value="LYSINE--TRNA LIGASE"/>
    <property type="match status" value="1"/>
</dbReference>
<dbReference type="GO" id="GO:0005524">
    <property type="term" value="F:ATP binding"/>
    <property type="evidence" value="ECO:0007669"/>
    <property type="project" value="UniProtKB-KW"/>
</dbReference>
<dbReference type="KEGG" id="vg:16194016"/>
<keyword evidence="7" id="KW-0547">Nucleotide-binding</keyword>
<evidence type="ECO:0000256" key="1">
    <source>
        <dbReference type="ARBA" id="ARBA00004496"/>
    </source>
</evidence>
<dbReference type="Pfam" id="PF01921">
    <property type="entry name" value="tRNA-synt_1f"/>
    <property type="match status" value="2"/>
</dbReference>
<keyword evidence="14" id="KW-1185">Reference proteome</keyword>
<comment type="similarity">
    <text evidence="2">Belongs to the class-I aminoacyl-tRNA synthetase family.</text>
</comment>
<keyword evidence="8" id="KW-0067">ATP-binding</keyword>
<reference evidence="13 14" key="1">
    <citation type="submission" date="2012-12" db="EMBL/GenBank/DDBJ databases">
        <authorList>
            <person name="Sencilo A."/>
            <person name="Jacobs-Sera D."/>
            <person name="Russell D.A."/>
            <person name="Ko C."/>
            <person name="Atanasova N."/>
            <person name="Osterlund E."/>
            <person name="Oksanen H.M."/>
            <person name="Bamford D.H."/>
            <person name="Hatfull G.F."/>
            <person name="Roine E."/>
            <person name="Hendrix R.W."/>
        </authorList>
    </citation>
    <scope>NUCLEOTIDE SEQUENCE [LARGE SCALE GENOMIC DNA]</scope>
</reference>
<dbReference type="PANTHER" id="PTHR37940">
    <property type="entry name" value="LYSINE--TRNA LIGASE"/>
    <property type="match status" value="1"/>
</dbReference>
<dbReference type="InterPro" id="IPR001412">
    <property type="entry name" value="aa-tRNA-synth_I_CS"/>
</dbReference>
<evidence type="ECO:0000256" key="7">
    <source>
        <dbReference type="ARBA" id="ARBA00022741"/>
    </source>
</evidence>
<comment type="subcellular location">
    <subcellularLocation>
        <location evidence="1">Cytoplasm</location>
    </subcellularLocation>
</comment>
<dbReference type="Gene3D" id="3.40.50.620">
    <property type="entry name" value="HUPs"/>
    <property type="match status" value="2"/>
</dbReference>
<evidence type="ECO:0000313" key="14">
    <source>
        <dbReference type="Proteomes" id="UP000202786"/>
    </source>
</evidence>
<dbReference type="InterPro" id="IPR020751">
    <property type="entry name" value="aa-tRNA-synth_I_codon-bd_sub2"/>
</dbReference>
<evidence type="ECO:0000256" key="9">
    <source>
        <dbReference type="ARBA" id="ARBA00022917"/>
    </source>
</evidence>
<dbReference type="GeneID" id="16194016"/>
<protein>
    <recommendedName>
        <fullName evidence="4">Lysine--tRNA ligase</fullName>
        <ecNumber evidence="3">6.1.1.6</ecNumber>
    </recommendedName>
    <alternativeName>
        <fullName evidence="11">Lysyl-tRNA synthetase</fullName>
    </alternativeName>
</protein>
<dbReference type="SUPFAM" id="SSF52374">
    <property type="entry name" value="Nucleotidylyl transferase"/>
    <property type="match status" value="1"/>
</dbReference>
<organism evidence="13 14">
    <name type="scientific">Halogranum tailed virus 1</name>
    <dbReference type="NCBI Taxonomy" id="1273749"/>
    <lineage>
        <taxon>Viruses</taxon>
        <taxon>Duplodnaviria</taxon>
        <taxon>Heunggongvirae</taxon>
        <taxon>Uroviricota</taxon>
        <taxon>Caudoviricetes</taxon>
        <taxon>Thumleimavirales</taxon>
        <taxon>Halomagnusviridae</taxon>
        <taxon>Hagravirus</taxon>
        <taxon>Hagravirus capitaneum</taxon>
        <taxon>Hagravirus HGTV1</taxon>
    </lineage>
</organism>
<proteinExistence type="inferred from homology"/>
<comment type="catalytic activity">
    <reaction evidence="12">
        <text>tRNA(Lys) + L-lysine + ATP = L-lysyl-tRNA(Lys) + AMP + diphosphate</text>
        <dbReference type="Rhea" id="RHEA:20792"/>
        <dbReference type="Rhea" id="RHEA-COMP:9696"/>
        <dbReference type="Rhea" id="RHEA-COMP:9697"/>
        <dbReference type="ChEBI" id="CHEBI:30616"/>
        <dbReference type="ChEBI" id="CHEBI:32551"/>
        <dbReference type="ChEBI" id="CHEBI:33019"/>
        <dbReference type="ChEBI" id="CHEBI:78442"/>
        <dbReference type="ChEBI" id="CHEBI:78529"/>
        <dbReference type="ChEBI" id="CHEBI:456215"/>
        <dbReference type="EC" id="6.1.1.6"/>
    </reaction>
</comment>
<dbReference type="GO" id="GO:0000049">
    <property type="term" value="F:tRNA binding"/>
    <property type="evidence" value="ECO:0007669"/>
    <property type="project" value="InterPro"/>
</dbReference>
<dbReference type="Gene3D" id="1.10.10.350">
    <property type="match status" value="1"/>
</dbReference>
<gene>
    <name evidence="13" type="primary">197</name>
    <name evidence="13" type="ORF">HGTV1_197</name>
</gene>
<evidence type="ECO:0000256" key="2">
    <source>
        <dbReference type="ARBA" id="ARBA00005594"/>
    </source>
</evidence>
<dbReference type="PROSITE" id="PS00178">
    <property type="entry name" value="AA_TRNA_LIGASE_I"/>
    <property type="match status" value="1"/>
</dbReference>
<keyword evidence="5" id="KW-0963">Cytoplasm</keyword>
<evidence type="ECO:0000256" key="5">
    <source>
        <dbReference type="ARBA" id="ARBA00022490"/>
    </source>
</evidence>
<name>R4T703_9CAUD</name>
<evidence type="ECO:0000313" key="13">
    <source>
        <dbReference type="EMBL" id="AGM11494.1"/>
    </source>
</evidence>
<dbReference type="EC" id="6.1.1.6" evidence="3"/>
<evidence type="ECO:0000256" key="11">
    <source>
        <dbReference type="ARBA" id="ARBA00030563"/>
    </source>
</evidence>
<dbReference type="GO" id="GO:0004824">
    <property type="term" value="F:lysine-tRNA ligase activity"/>
    <property type="evidence" value="ECO:0007669"/>
    <property type="project" value="UniProtKB-EC"/>
</dbReference>
<dbReference type="InterPro" id="IPR014729">
    <property type="entry name" value="Rossmann-like_a/b/a_fold"/>
</dbReference>
<evidence type="ECO:0000256" key="10">
    <source>
        <dbReference type="ARBA" id="ARBA00023146"/>
    </source>
</evidence>
<sequence>MTWITETADRIEAERDAPYVVKGGVSPSGTIHVGHLNELLLPYFVAEELRSRDYRVTQYMTVDDLDPNVDNADAHVDELERVINALGIDVHIWRASDAYGGGAHLINLSHARKSRSRIESIVSDYQDTEDFQIFDGEKMPWRLEWAAQWATLEVDFEPYGKDHAEGSFESAARIAEAAFGIEPPVDFVYEWFTLDGAAMSSSSGVNVSAEDVLRWICPQDLMALFRRNPQKQRDFSVEDIPSMVGSVIEDGPTYKEASRYWLGYTSPSRNLFREQSWSMDYFPRVEAAGQWAEDFGEDYTLESTEADSDVDEVNALLEYAMDGYSPEDVQSYAYEQAKEYGDVGDFFTQLYRHVVGQDDGPQAGELLSAIYGSNT</sequence>
<accession>R4T703</accession>
<dbReference type="RefSeq" id="YP_008059372.1">
    <property type="nucleotide sequence ID" value="NC_021328.1"/>
</dbReference>